<keyword evidence="7" id="KW-0325">Glycoprotein</keyword>
<evidence type="ECO:0000256" key="11">
    <source>
        <dbReference type="ARBA" id="ARBA00023277"/>
    </source>
</evidence>
<keyword evidence="14" id="KW-0624">Polysaccharide degradation</keyword>
<dbReference type="PROSITE" id="PS51910">
    <property type="entry name" value="GH18_2"/>
    <property type="match status" value="1"/>
</dbReference>
<dbReference type="GO" id="GO:0005886">
    <property type="term" value="C:plasma membrane"/>
    <property type="evidence" value="ECO:0007669"/>
    <property type="project" value="UniProtKB-SubCell"/>
</dbReference>
<gene>
    <name evidence="20" type="ORF">F503_01808</name>
</gene>
<evidence type="ECO:0000256" key="16">
    <source>
        <dbReference type="RuleBase" id="RU004453"/>
    </source>
</evidence>
<dbReference type="GO" id="GO:0098552">
    <property type="term" value="C:side of membrane"/>
    <property type="evidence" value="ECO:0007669"/>
    <property type="project" value="UniProtKB-KW"/>
</dbReference>
<reference evidence="20 21" key="1">
    <citation type="journal article" date="2013" name="BMC Genomics">
        <title>The genome and transcriptome of the pine saprophyte Ophiostoma piceae, and a comparison with the bark beetle-associated pine pathogen Grosmannia clavigera.</title>
        <authorList>
            <person name="Haridas S."/>
            <person name="Wang Y."/>
            <person name="Lim L."/>
            <person name="Massoumi Alamouti S."/>
            <person name="Jackman S."/>
            <person name="Docking R."/>
            <person name="Robertson G."/>
            <person name="Birol I."/>
            <person name="Bohlmann J."/>
            <person name="Breuil C."/>
        </authorList>
    </citation>
    <scope>NUCLEOTIDE SEQUENCE [LARGE SCALE GENOMIC DNA]</scope>
    <source>
        <strain evidence="20 21">UAMH 11346</strain>
    </source>
</reference>
<keyword evidence="7" id="KW-0336">GPI-anchor</keyword>
<sequence length="458" mass="48768">MHSSKLSIAAGVSLALRLATAVKPEVNVYFGQYGTDTLASYCDSGGFDSVTLAFLSASPEADPATNYPATDFGTHCGTGVYMINNTASRLLSGCTGLASDIQYCQRLGKKVLLSTGGVWSPDPARNYAVTTEANGEFFADFLWNAFGAYNASWAGPRPFDTSSGKHTVLDGFDFDIEVEVLAQKGYIAMLKRLRGLVDIYNSAVGFQKVLITGAPQCPLIDGWADMKEIISTTAFDRLWIQFYNNDICQAGTARFNYAEWEAFISDGASQNARLYVGLPASMDTVGYVSTEEANTLVDNLRNRSSFGGVMIWDASIAKGNALNGVPMYQAIRNHMDQVSATPSPSYTRSSTVLSAASSFATSFSGNVSHSSILSSGYVQPTSSVIITDTCTSRTHGSTSSSAPTTTASTTPVDNGAPTITHANPSHTFSPVASAQRAQAKSSLPFFTVVVAFFMTVYA</sequence>
<evidence type="ECO:0000256" key="3">
    <source>
        <dbReference type="ARBA" id="ARBA00004613"/>
    </source>
</evidence>
<dbReference type="EMBL" id="KE148164">
    <property type="protein sequence ID" value="EPE03918.1"/>
    <property type="molecule type" value="Genomic_DNA"/>
</dbReference>
<organism evidence="20 21">
    <name type="scientific">Ophiostoma piceae (strain UAMH 11346)</name>
    <name type="common">Sap stain fungus</name>
    <dbReference type="NCBI Taxonomy" id="1262450"/>
    <lineage>
        <taxon>Eukaryota</taxon>
        <taxon>Fungi</taxon>
        <taxon>Dikarya</taxon>
        <taxon>Ascomycota</taxon>
        <taxon>Pezizomycotina</taxon>
        <taxon>Sordariomycetes</taxon>
        <taxon>Sordariomycetidae</taxon>
        <taxon>Ophiostomatales</taxon>
        <taxon>Ophiostomataceae</taxon>
        <taxon>Ophiostoma</taxon>
    </lineage>
</organism>
<keyword evidence="8 15" id="KW-0378">Hydrolase</keyword>
<keyword evidence="5" id="KW-1003">Cell membrane</keyword>
<dbReference type="STRING" id="1262450.S3CC86"/>
<dbReference type="Pfam" id="PF00704">
    <property type="entry name" value="Glyco_hydro_18"/>
    <property type="match status" value="1"/>
</dbReference>
<evidence type="ECO:0000256" key="10">
    <source>
        <dbReference type="ARBA" id="ARBA00023136"/>
    </source>
</evidence>
<evidence type="ECO:0000256" key="12">
    <source>
        <dbReference type="ARBA" id="ARBA00023288"/>
    </source>
</evidence>
<evidence type="ECO:0000256" key="14">
    <source>
        <dbReference type="ARBA" id="ARBA00023326"/>
    </source>
</evidence>
<keyword evidence="18" id="KW-0732">Signal</keyword>
<keyword evidence="9" id="KW-0146">Chitin degradation</keyword>
<keyword evidence="21" id="KW-1185">Reference proteome</keyword>
<feature type="compositionally biased region" description="Low complexity" evidence="17">
    <location>
        <begin position="397"/>
        <end position="411"/>
    </location>
</feature>
<feature type="chain" id="PRO_5004518585" description="chitinase" evidence="18">
    <location>
        <begin position="22"/>
        <end position="458"/>
    </location>
</feature>
<feature type="region of interest" description="Disordered" evidence="17">
    <location>
        <begin position="389"/>
        <end position="427"/>
    </location>
</feature>
<dbReference type="PROSITE" id="PS01095">
    <property type="entry name" value="GH18_1"/>
    <property type="match status" value="1"/>
</dbReference>
<dbReference type="InterPro" id="IPR001223">
    <property type="entry name" value="Glyco_hydro18_cat"/>
</dbReference>
<feature type="domain" description="GH18" evidence="19">
    <location>
        <begin position="24"/>
        <end position="338"/>
    </location>
</feature>
<dbReference type="VEuPathDB" id="FungiDB:F503_01808"/>
<evidence type="ECO:0000256" key="13">
    <source>
        <dbReference type="ARBA" id="ARBA00023295"/>
    </source>
</evidence>
<evidence type="ECO:0000256" key="18">
    <source>
        <dbReference type="SAM" id="SignalP"/>
    </source>
</evidence>
<comment type="similarity">
    <text evidence="16">Belongs to the glycosyl hydrolase 18 family.</text>
</comment>
<comment type="catalytic activity">
    <reaction evidence="1">
        <text>Random endo-hydrolysis of N-acetyl-beta-D-glucosaminide (1-&gt;4)-beta-linkages in chitin and chitodextrins.</text>
        <dbReference type="EC" id="3.2.1.14"/>
    </reaction>
</comment>
<evidence type="ECO:0000256" key="6">
    <source>
        <dbReference type="ARBA" id="ARBA00022525"/>
    </source>
</evidence>
<dbReference type="InterPro" id="IPR050542">
    <property type="entry name" value="Glycosyl_Hydrlase18_Chitinase"/>
</dbReference>
<protein>
    <recommendedName>
        <fullName evidence="4">chitinase</fullName>
        <ecNumber evidence="4">3.2.1.14</ecNumber>
    </recommendedName>
</protein>
<evidence type="ECO:0000313" key="20">
    <source>
        <dbReference type="EMBL" id="EPE03918.1"/>
    </source>
</evidence>
<evidence type="ECO:0000256" key="4">
    <source>
        <dbReference type="ARBA" id="ARBA00012729"/>
    </source>
</evidence>
<keyword evidence="6" id="KW-0964">Secreted</keyword>
<dbReference type="AlphaFoldDB" id="S3CC86"/>
<dbReference type="eggNOG" id="KOG4701">
    <property type="taxonomic scope" value="Eukaryota"/>
</dbReference>
<dbReference type="PANTHER" id="PTHR45708">
    <property type="entry name" value="ENDOCHITINASE"/>
    <property type="match status" value="1"/>
</dbReference>
<evidence type="ECO:0000256" key="7">
    <source>
        <dbReference type="ARBA" id="ARBA00022622"/>
    </source>
</evidence>
<dbReference type="SUPFAM" id="SSF51445">
    <property type="entry name" value="(Trans)glycosidases"/>
    <property type="match status" value="1"/>
</dbReference>
<dbReference type="GO" id="GO:0005576">
    <property type="term" value="C:extracellular region"/>
    <property type="evidence" value="ECO:0007669"/>
    <property type="project" value="UniProtKB-SubCell"/>
</dbReference>
<dbReference type="OMA" id="YVVLHYY"/>
<evidence type="ECO:0000256" key="15">
    <source>
        <dbReference type="RuleBase" id="RU000489"/>
    </source>
</evidence>
<evidence type="ECO:0000256" key="5">
    <source>
        <dbReference type="ARBA" id="ARBA00022475"/>
    </source>
</evidence>
<evidence type="ECO:0000256" key="2">
    <source>
        <dbReference type="ARBA" id="ARBA00004609"/>
    </source>
</evidence>
<evidence type="ECO:0000256" key="1">
    <source>
        <dbReference type="ARBA" id="ARBA00000822"/>
    </source>
</evidence>
<dbReference type="Gene3D" id="3.20.20.80">
    <property type="entry name" value="Glycosidases"/>
    <property type="match status" value="1"/>
</dbReference>
<dbReference type="PANTHER" id="PTHR45708:SF47">
    <property type="entry name" value="ENDOCHITINASE A"/>
    <property type="match status" value="1"/>
</dbReference>
<keyword evidence="13 15" id="KW-0326">Glycosidase</keyword>
<accession>S3CC86</accession>
<evidence type="ECO:0000256" key="8">
    <source>
        <dbReference type="ARBA" id="ARBA00022801"/>
    </source>
</evidence>
<evidence type="ECO:0000256" key="17">
    <source>
        <dbReference type="SAM" id="MobiDB-lite"/>
    </source>
</evidence>
<keyword evidence="12" id="KW-0449">Lipoprotein</keyword>
<comment type="subcellular location">
    <subcellularLocation>
        <location evidence="2">Cell membrane</location>
        <topology evidence="2">Lipid-anchor</topology>
        <topology evidence="2">GPI-anchor</topology>
    </subcellularLocation>
    <subcellularLocation>
        <location evidence="3">Secreted</location>
    </subcellularLocation>
</comment>
<dbReference type="GO" id="GO:0006032">
    <property type="term" value="P:chitin catabolic process"/>
    <property type="evidence" value="ECO:0007669"/>
    <property type="project" value="UniProtKB-KW"/>
</dbReference>
<evidence type="ECO:0000256" key="9">
    <source>
        <dbReference type="ARBA" id="ARBA00023024"/>
    </source>
</evidence>
<keyword evidence="11" id="KW-0119">Carbohydrate metabolism</keyword>
<evidence type="ECO:0000313" key="21">
    <source>
        <dbReference type="Proteomes" id="UP000016923"/>
    </source>
</evidence>
<dbReference type="EC" id="3.2.1.14" evidence="4"/>
<dbReference type="GO" id="GO:0008843">
    <property type="term" value="F:endochitinase activity"/>
    <property type="evidence" value="ECO:0007669"/>
    <property type="project" value="UniProtKB-EC"/>
</dbReference>
<dbReference type="GO" id="GO:0000272">
    <property type="term" value="P:polysaccharide catabolic process"/>
    <property type="evidence" value="ECO:0007669"/>
    <property type="project" value="UniProtKB-KW"/>
</dbReference>
<dbReference type="OrthoDB" id="6020543at2759"/>
<proteinExistence type="inferred from homology"/>
<keyword evidence="10" id="KW-0472">Membrane</keyword>
<dbReference type="InterPro" id="IPR001579">
    <property type="entry name" value="Glyco_hydro_18_chit_AS"/>
</dbReference>
<evidence type="ECO:0000259" key="19">
    <source>
        <dbReference type="PROSITE" id="PS51910"/>
    </source>
</evidence>
<feature type="signal peptide" evidence="18">
    <location>
        <begin position="1"/>
        <end position="21"/>
    </location>
</feature>
<dbReference type="HOGENOM" id="CLU_007818_7_1_1"/>
<dbReference type="Proteomes" id="UP000016923">
    <property type="component" value="Unassembled WGS sequence"/>
</dbReference>
<name>S3CC86_OPHP1</name>
<dbReference type="InterPro" id="IPR017853">
    <property type="entry name" value="GH"/>
</dbReference>